<evidence type="ECO:0000313" key="4">
    <source>
        <dbReference type="Proteomes" id="UP001601059"/>
    </source>
</evidence>
<dbReference type="SUPFAM" id="SSF116726">
    <property type="entry name" value="TrkA C-terminal domain-like"/>
    <property type="match status" value="1"/>
</dbReference>
<dbReference type="InterPro" id="IPR050721">
    <property type="entry name" value="Trk_Ktr_HKT_K-transport"/>
</dbReference>
<sequence length="220" mass="24780">MGQGKQFAVIGLGRFGGSLVEEFHYLGVDVLAIDRNEEKVEKYSQYATHAVQANAINENTLKELGLKNMDHVIVSFGNDIETSILTTLLLKELGVKQVWVKAYNQYHQRVLEKIGADKVIHPERDMAKRIAHHVISEKIIDYIELSKDHSIVEIVASDKLHEKTLQNIDARAKYGCNIIGIQREEDIIVSPSADDLIYKGDILIVIGHNSDLHRFEVQGV</sequence>
<dbReference type="Proteomes" id="UP001601059">
    <property type="component" value="Unassembled WGS sequence"/>
</dbReference>
<evidence type="ECO:0000313" key="3">
    <source>
        <dbReference type="EMBL" id="MFE8699549.1"/>
    </source>
</evidence>
<accession>A0ABW6K737</accession>
<keyword evidence="3" id="KW-0407">Ion channel</keyword>
<keyword evidence="3" id="KW-0813">Transport</keyword>
<dbReference type="SUPFAM" id="SSF51735">
    <property type="entry name" value="NAD(P)-binding Rossmann-fold domains"/>
    <property type="match status" value="1"/>
</dbReference>
<dbReference type="PROSITE" id="PS51202">
    <property type="entry name" value="RCK_C"/>
    <property type="match status" value="1"/>
</dbReference>
<feature type="domain" description="RCK N-terminal" evidence="1">
    <location>
        <begin position="4"/>
        <end position="120"/>
    </location>
</feature>
<dbReference type="EMBL" id="JBIACK010000001">
    <property type="protein sequence ID" value="MFE8699549.1"/>
    <property type="molecule type" value="Genomic_DNA"/>
</dbReference>
<organism evidence="3 4">
    <name type="scientific">Cytobacillus spartinae</name>
    <dbReference type="NCBI Taxonomy" id="3299023"/>
    <lineage>
        <taxon>Bacteria</taxon>
        <taxon>Bacillati</taxon>
        <taxon>Bacillota</taxon>
        <taxon>Bacilli</taxon>
        <taxon>Bacillales</taxon>
        <taxon>Bacillaceae</taxon>
        <taxon>Cytobacillus</taxon>
    </lineage>
</organism>
<proteinExistence type="predicted"/>
<dbReference type="PROSITE" id="PS51201">
    <property type="entry name" value="RCK_N"/>
    <property type="match status" value="1"/>
</dbReference>
<dbReference type="InterPro" id="IPR036291">
    <property type="entry name" value="NAD(P)-bd_dom_sf"/>
</dbReference>
<dbReference type="Pfam" id="PF02080">
    <property type="entry name" value="TrkA_C"/>
    <property type="match status" value="1"/>
</dbReference>
<dbReference type="InterPro" id="IPR036721">
    <property type="entry name" value="RCK_C_sf"/>
</dbReference>
<dbReference type="InterPro" id="IPR006037">
    <property type="entry name" value="RCK_C"/>
</dbReference>
<dbReference type="PANTHER" id="PTHR43833:SF7">
    <property type="entry name" value="KTR SYSTEM POTASSIUM UPTAKE PROTEIN C"/>
    <property type="match status" value="1"/>
</dbReference>
<name>A0ABW6K737_9BACI</name>
<gene>
    <name evidence="3" type="ORF">ACFYKX_02810</name>
</gene>
<comment type="caution">
    <text evidence="3">The sequence shown here is derived from an EMBL/GenBank/DDBJ whole genome shotgun (WGS) entry which is preliminary data.</text>
</comment>
<dbReference type="PANTHER" id="PTHR43833">
    <property type="entry name" value="POTASSIUM CHANNEL PROTEIN 2-RELATED-RELATED"/>
    <property type="match status" value="1"/>
</dbReference>
<protein>
    <submittedName>
        <fullName evidence="3">Potassium channel family protein</fullName>
    </submittedName>
</protein>
<reference evidence="3 4" key="1">
    <citation type="submission" date="2024-08" db="EMBL/GenBank/DDBJ databases">
        <title>Two novel Cytobacillus novel species.</title>
        <authorList>
            <person name="Liu G."/>
        </authorList>
    </citation>
    <scope>NUCLEOTIDE SEQUENCE [LARGE SCALE GENOMIC DNA]</scope>
    <source>
        <strain evidence="3 4">FJAT-54145</strain>
    </source>
</reference>
<dbReference type="Gene3D" id="3.30.70.1450">
    <property type="entry name" value="Regulator of K+ conductance, C-terminal domain"/>
    <property type="match status" value="1"/>
</dbReference>
<keyword evidence="3" id="KW-0406">Ion transport</keyword>
<dbReference type="GO" id="GO:0034220">
    <property type="term" value="P:monoatomic ion transmembrane transport"/>
    <property type="evidence" value="ECO:0007669"/>
    <property type="project" value="UniProtKB-KW"/>
</dbReference>
<keyword evidence="4" id="KW-1185">Reference proteome</keyword>
<dbReference type="InterPro" id="IPR003148">
    <property type="entry name" value="RCK_N"/>
</dbReference>
<dbReference type="Pfam" id="PF02254">
    <property type="entry name" value="TrkA_N"/>
    <property type="match status" value="1"/>
</dbReference>
<evidence type="ECO:0000259" key="2">
    <source>
        <dbReference type="PROSITE" id="PS51202"/>
    </source>
</evidence>
<dbReference type="Gene3D" id="3.40.50.720">
    <property type="entry name" value="NAD(P)-binding Rossmann-like Domain"/>
    <property type="match status" value="1"/>
</dbReference>
<feature type="domain" description="RCK C-terminal" evidence="2">
    <location>
        <begin position="137"/>
        <end position="220"/>
    </location>
</feature>
<evidence type="ECO:0000259" key="1">
    <source>
        <dbReference type="PROSITE" id="PS51201"/>
    </source>
</evidence>
<dbReference type="RefSeq" id="WP_389357837.1">
    <property type="nucleotide sequence ID" value="NZ_JBIACK010000001.1"/>
</dbReference>